<organism evidence="12 13">
    <name type="scientific">Diutina rugosa</name>
    <name type="common">Yeast</name>
    <name type="synonym">Candida rugosa</name>
    <dbReference type="NCBI Taxonomy" id="5481"/>
    <lineage>
        <taxon>Eukaryota</taxon>
        <taxon>Fungi</taxon>
        <taxon>Dikarya</taxon>
        <taxon>Ascomycota</taxon>
        <taxon>Saccharomycotina</taxon>
        <taxon>Pichiomycetes</taxon>
        <taxon>Debaryomycetaceae</taxon>
        <taxon>Diutina</taxon>
    </lineage>
</organism>
<reference evidence="12 13" key="1">
    <citation type="submission" date="2019-07" db="EMBL/GenBank/DDBJ databases">
        <title>Genome assembly of two rare yeast pathogens: Diutina rugosa and Trichomonascus ciferrii.</title>
        <authorList>
            <person name="Mixao V."/>
            <person name="Saus E."/>
            <person name="Hansen A."/>
            <person name="Lass-Flor C."/>
            <person name="Gabaldon T."/>
        </authorList>
    </citation>
    <scope>NUCLEOTIDE SEQUENCE [LARGE SCALE GENOMIC DNA]</scope>
    <source>
        <strain evidence="12 13">CBS 613</strain>
    </source>
</reference>
<feature type="binding site" evidence="7">
    <location>
        <position position="300"/>
    </location>
    <ligand>
        <name>ATP</name>
        <dbReference type="ChEBI" id="CHEBI:30616"/>
    </ligand>
</feature>
<dbReference type="EMBL" id="SWFT01000101">
    <property type="protein sequence ID" value="KAA8901622.1"/>
    <property type="molecule type" value="Genomic_DNA"/>
</dbReference>
<keyword evidence="4 7" id="KW-0547">Nucleotide-binding</keyword>
<proteinExistence type="inferred from homology"/>
<comment type="caution">
    <text evidence="12">The sequence shown here is derived from an EMBL/GenBank/DDBJ whole genome shotgun (WGS) entry which is preliminary data.</text>
</comment>
<keyword evidence="6 7" id="KW-0175">Coiled coil</keyword>
<dbReference type="PROSITE" id="PS50103">
    <property type="entry name" value="ZF_C3H1"/>
    <property type="match status" value="1"/>
</dbReference>
<gene>
    <name evidence="7" type="primary">PAN3</name>
    <name evidence="12" type="ORF">DIURU_003150</name>
</gene>
<dbReference type="PANTHER" id="PTHR12272">
    <property type="entry name" value="DEADENYLATION COMPLEX SUBUNIT PAN3"/>
    <property type="match status" value="1"/>
</dbReference>
<dbReference type="Gene3D" id="1.10.510.10">
    <property type="entry name" value="Transferase(Phosphotransferase) domain 1"/>
    <property type="match status" value="1"/>
</dbReference>
<dbReference type="OrthoDB" id="204958at2759"/>
<keyword evidence="13" id="KW-1185">Reference proteome</keyword>
<dbReference type="Pfam" id="PF25586">
    <property type="entry name" value="zf-CCCH_PAN3"/>
    <property type="match status" value="1"/>
</dbReference>
<evidence type="ECO:0000256" key="8">
    <source>
        <dbReference type="PROSITE-ProRule" id="PRU00723"/>
    </source>
</evidence>
<dbReference type="GO" id="GO:0008143">
    <property type="term" value="F:poly(A) binding"/>
    <property type="evidence" value="ECO:0007669"/>
    <property type="project" value="TreeGrafter"/>
</dbReference>
<keyword evidence="8" id="KW-0863">Zinc-finger</keyword>
<dbReference type="InterPro" id="IPR011009">
    <property type="entry name" value="Kinase-like_dom_sf"/>
</dbReference>
<dbReference type="PANTHER" id="PTHR12272:SF11">
    <property type="entry name" value="PAN2-PAN3 DEADENYLATION COMPLEX SUBUNIT PAN3"/>
    <property type="match status" value="1"/>
</dbReference>
<dbReference type="AlphaFoldDB" id="A0A642UMG6"/>
<feature type="domain" description="Protein kinase" evidence="10">
    <location>
        <begin position="244"/>
        <end position="568"/>
    </location>
</feature>
<comment type="domain">
    <text evidence="7">The pseudokinase domain, the coiled-coil (CC), and C-terminal knob domain (CK) form a structural unit (PKC) that forms an extensive high-affinity interaction surface for PAN2.</text>
</comment>
<comment type="domain">
    <text evidence="7">The N-terminal zinc finger binds to poly(A) RNA.</text>
</comment>
<dbReference type="GO" id="GO:0008270">
    <property type="term" value="F:zinc ion binding"/>
    <property type="evidence" value="ECO:0007669"/>
    <property type="project" value="UniProtKB-KW"/>
</dbReference>
<comment type="subunit">
    <text evidence="7">Homodimer. Forms a heterotrimer with a catalytic subunit PAN2 to form the poly(A)-nuclease (PAN) deadenylation complex. Interacts (via PAM-2 motif) with poly(A)-binding protein PAB1 (via PABC domain), conferring substrate specificity of the enzyme complex.</text>
</comment>
<feature type="domain" description="C3H1-type" evidence="11">
    <location>
        <begin position="8"/>
        <end position="37"/>
    </location>
</feature>
<evidence type="ECO:0000256" key="9">
    <source>
        <dbReference type="SAM" id="MobiDB-lite"/>
    </source>
</evidence>
<evidence type="ECO:0000256" key="6">
    <source>
        <dbReference type="ARBA" id="ARBA00023054"/>
    </source>
</evidence>
<dbReference type="HAMAP" id="MF_03181">
    <property type="entry name" value="PAN3"/>
    <property type="match status" value="1"/>
</dbReference>
<accession>A0A642UMG6</accession>
<feature type="compositionally biased region" description="Pro residues" evidence="9">
    <location>
        <begin position="166"/>
        <end position="179"/>
    </location>
</feature>
<keyword evidence="3 7" id="KW-0507">mRNA processing</keyword>
<keyword evidence="8" id="KW-0862">Zinc</keyword>
<evidence type="ECO:0000256" key="7">
    <source>
        <dbReference type="HAMAP-Rule" id="MF_03181"/>
    </source>
</evidence>
<feature type="binding site" evidence="7">
    <location>
        <begin position="352"/>
        <end position="359"/>
    </location>
    <ligand>
        <name>ATP</name>
        <dbReference type="ChEBI" id="CHEBI:30616"/>
    </ligand>
</feature>
<dbReference type="Gene3D" id="1.10.287.3700">
    <property type="match status" value="1"/>
</dbReference>
<name>A0A642UMG6_DIURU</name>
<keyword evidence="5 7" id="KW-0067">ATP-binding</keyword>
<dbReference type="Proteomes" id="UP000449547">
    <property type="component" value="Unassembled WGS sequence"/>
</dbReference>
<dbReference type="Gene3D" id="1.20.5.5160">
    <property type="match status" value="1"/>
</dbReference>
<evidence type="ECO:0000259" key="10">
    <source>
        <dbReference type="PROSITE" id="PS50011"/>
    </source>
</evidence>
<dbReference type="GO" id="GO:0000932">
    <property type="term" value="C:P-body"/>
    <property type="evidence" value="ECO:0007669"/>
    <property type="project" value="TreeGrafter"/>
</dbReference>
<feature type="compositionally biased region" description="Low complexity" evidence="9">
    <location>
        <begin position="79"/>
        <end position="91"/>
    </location>
</feature>
<feature type="region of interest" description="Knob domain" evidence="7">
    <location>
        <begin position="578"/>
        <end position="667"/>
    </location>
</feature>
<protein>
    <recommendedName>
        <fullName evidence="7">PAN2-PAN3 deadenylation complex subunit PAN3</fullName>
    </recommendedName>
    <alternativeName>
        <fullName evidence="7">PAB1P-dependent poly(A)-specific ribonuclease</fullName>
    </alternativeName>
    <alternativeName>
        <fullName evidence="7">Poly(A)-nuclease deadenylation complex subunit 3</fullName>
        <shortName evidence="7">PAN deadenylation complex subunit 3</shortName>
    </alternativeName>
</protein>
<dbReference type="Gene3D" id="6.10.250.3160">
    <property type="match status" value="1"/>
</dbReference>
<feature type="region of interest" description="Disordered" evidence="9">
    <location>
        <begin position="155"/>
        <end position="180"/>
    </location>
</feature>
<comment type="caution">
    <text evidence="7">Lacks conserved residue(s) required for the propagation of feature annotation.</text>
</comment>
<dbReference type="GO" id="GO:0004672">
    <property type="term" value="F:protein kinase activity"/>
    <property type="evidence" value="ECO:0007669"/>
    <property type="project" value="InterPro"/>
</dbReference>
<sequence>MNNINLDSAKDTLCKNILIYGYCKFENKGCAFNHTQPPPPTPQVTATMAPDGKRKFNLNTPSFQPGVAPGAPYSPGSKDAAAPLASGASAADGGGADIGARDHDAHAASAHASANSAHASANSANSAGAGGANINAAASALKKFNVSTPSFTPSTNLYGGGATSATPPPQQVTPTPGSPNPYSMAGEMYFGGHPGAGAGYPLQYHLYAPAPPPRLQMALPPYETSASAMFIANDLRQELQRRNEATLQTIPRSALPEHVHVYHSLVPIDRSYDASSKTWRVASTVYKSFSNVDGNPYALRRLDLPFDIVDDGPLKFVKKWRGVKNANVVHVHDAFTSYAFGGERPQLIVAYDYYPNSSTLWEHHKRSVGRSDPVTEETLWVYLVQLVNALQAIHSHELAARSSMEVHKIIVTSKNRVRLAGCGIADILAAGTSGTSDKSSDTAADTSADANLVTSKDTIRYLQRRDIERLGRVLLDLCSLTLPPAQRNNQPAELLRLVETSAPGHFSREFLQVLTTLNTSSDDVPEFDLAAFTQRHLTSKMMGVINALEDQADYAESQLTSELENARLFRLMAKLNFVIDRPEQKDWSENGPKYIVKLFRDYIFFQYDEFGKPVVDLARVLTNLNKLDAGIDEKFLLVSRDEKNCIIVSYKEIRDTIDSLFRNLTRD</sequence>
<dbReference type="InterPro" id="IPR000571">
    <property type="entry name" value="Znf_CCCH"/>
</dbReference>
<feature type="region of interest" description="Disordered" evidence="9">
    <location>
        <begin position="34"/>
        <end position="114"/>
    </location>
</feature>
<comment type="subcellular location">
    <subcellularLocation>
        <location evidence="1 7">Cytoplasm</location>
    </subcellularLocation>
</comment>
<comment type="similarity">
    <text evidence="7">Belongs to the protein kinase superfamily. PAN3 family.</text>
</comment>
<dbReference type="InterPro" id="IPR030844">
    <property type="entry name" value="PAN3"/>
</dbReference>
<evidence type="ECO:0000256" key="4">
    <source>
        <dbReference type="ARBA" id="ARBA00022741"/>
    </source>
</evidence>
<evidence type="ECO:0000256" key="3">
    <source>
        <dbReference type="ARBA" id="ARBA00022664"/>
    </source>
</evidence>
<feature type="zinc finger region" description="C3H1-type" evidence="8">
    <location>
        <begin position="8"/>
        <end position="37"/>
    </location>
</feature>
<dbReference type="PROSITE" id="PS50011">
    <property type="entry name" value="PROTEIN_KINASE_DOM"/>
    <property type="match status" value="1"/>
</dbReference>
<comment type="domain">
    <text evidence="7">Contains a pseudokinase domain. The protein kinase domain is predicted to be catalytically inactive because some of the residues important for catalytic activity are substituted and it lacks the equivalent of the binding site for a peptide substrate. However, it has retained an ATP-binding site and ATP-binding is required for mRNA degradation, stimulating the activity of the PAN2 nuclease in vitro. The nucleotide-binding site is juxtaposed to the RNase active site of PAN2 in the complex and may actually bind nucleosides of a poly(A) RNA rather than ATP, feeding the poly(A)-tail to the active site of the deadenylase and thus increasing the efficiency with which this distributive enzyme degrades oligo(A) RNAs.</text>
</comment>
<keyword evidence="8" id="KW-0479">Metal-binding</keyword>
<feature type="coiled-coil region" evidence="7">
    <location>
        <begin position="539"/>
        <end position="577"/>
    </location>
</feature>
<dbReference type="OMA" id="YVFHSVD"/>
<evidence type="ECO:0000259" key="11">
    <source>
        <dbReference type="PROSITE" id="PS50103"/>
    </source>
</evidence>
<dbReference type="VEuPathDB" id="FungiDB:DIURU_003150"/>
<evidence type="ECO:0000256" key="5">
    <source>
        <dbReference type="ARBA" id="ARBA00022840"/>
    </source>
</evidence>
<evidence type="ECO:0000256" key="2">
    <source>
        <dbReference type="ARBA" id="ARBA00022490"/>
    </source>
</evidence>
<dbReference type="GO" id="GO:0000289">
    <property type="term" value="P:nuclear-transcribed mRNA poly(A) tail shortening"/>
    <property type="evidence" value="ECO:0007669"/>
    <property type="project" value="UniProtKB-UniRule"/>
</dbReference>
<dbReference type="InterPro" id="IPR000719">
    <property type="entry name" value="Prot_kinase_dom"/>
</dbReference>
<dbReference type="GO" id="GO:0005524">
    <property type="term" value="F:ATP binding"/>
    <property type="evidence" value="ECO:0007669"/>
    <property type="project" value="UniProtKB-UniRule"/>
</dbReference>
<dbReference type="GO" id="GO:0031251">
    <property type="term" value="C:PAN complex"/>
    <property type="evidence" value="ECO:0007669"/>
    <property type="project" value="UniProtKB-UniRule"/>
</dbReference>
<comment type="function">
    <text evidence="7">Regulatory subunit of the poly(A)-nuclease (PAN) deadenylation complex, one of two cytoplasmic mRNA deadenylases involved in mRNA turnover. PAN specifically shortens poly(A) tails of RNA and the activity is stimulated by poly(A)-binding protein PAB1. PAN deadenylation is followed by rapid degradation of the shortened mRNA tails by the CCR4-NOT complex. Deadenylated mRNAs are then degraded by two alternative mechanisms, namely exosome-mediated 3'-5' exonucleolytic degradation, or deadenlyation-dependent mRNA decaping and subsequent 5'-3' exonucleolytic degradation by XRN1. May also be involved in post-transcriptional maturation of mRNA poly(A) tails. PAN3 acts as a positive regulator for PAN activity, recruiting the catalytic subunit PAN2 to mRNA via its interaction with RNA and with PAB1.</text>
</comment>
<evidence type="ECO:0000256" key="1">
    <source>
        <dbReference type="ARBA" id="ARBA00004496"/>
    </source>
</evidence>
<evidence type="ECO:0000313" key="12">
    <source>
        <dbReference type="EMBL" id="KAA8901622.1"/>
    </source>
</evidence>
<evidence type="ECO:0000313" key="13">
    <source>
        <dbReference type="Proteomes" id="UP000449547"/>
    </source>
</evidence>
<dbReference type="Pfam" id="PF18101">
    <property type="entry name" value="Pan3_CK"/>
    <property type="match status" value="1"/>
</dbReference>
<dbReference type="GO" id="GO:0006397">
    <property type="term" value="P:mRNA processing"/>
    <property type="evidence" value="ECO:0007669"/>
    <property type="project" value="UniProtKB-KW"/>
</dbReference>
<dbReference type="SUPFAM" id="SSF56112">
    <property type="entry name" value="Protein kinase-like (PK-like)"/>
    <property type="match status" value="1"/>
</dbReference>
<keyword evidence="2 7" id="KW-0963">Cytoplasm</keyword>
<dbReference type="InterPro" id="IPR041332">
    <property type="entry name" value="Pan3_CK"/>
</dbReference>